<dbReference type="EMBL" id="JAJJMB010017532">
    <property type="protein sequence ID" value="KAI3837842.1"/>
    <property type="molecule type" value="Genomic_DNA"/>
</dbReference>
<dbReference type="AlphaFoldDB" id="A0AAD4X587"/>
<name>A0AAD4X587_9MAGN</name>
<keyword evidence="2" id="KW-1185">Reference proteome</keyword>
<proteinExistence type="predicted"/>
<accession>A0AAD4X587</accession>
<comment type="caution">
    <text evidence="1">The sequence shown here is derived from an EMBL/GenBank/DDBJ whole genome shotgun (WGS) entry which is preliminary data.</text>
</comment>
<reference evidence="1" key="1">
    <citation type="submission" date="2022-04" db="EMBL/GenBank/DDBJ databases">
        <title>A functionally conserved STORR gene fusion in Papaver species that diverged 16.8 million years ago.</title>
        <authorList>
            <person name="Catania T."/>
        </authorList>
    </citation>
    <scope>NUCLEOTIDE SEQUENCE</scope>
    <source>
        <strain evidence="1">S-188037</strain>
    </source>
</reference>
<gene>
    <name evidence="1" type="ORF">MKW98_002812</name>
</gene>
<protein>
    <submittedName>
        <fullName evidence="1">Uncharacterized protein</fullName>
    </submittedName>
</protein>
<organism evidence="1 2">
    <name type="scientific">Papaver atlanticum</name>
    <dbReference type="NCBI Taxonomy" id="357466"/>
    <lineage>
        <taxon>Eukaryota</taxon>
        <taxon>Viridiplantae</taxon>
        <taxon>Streptophyta</taxon>
        <taxon>Embryophyta</taxon>
        <taxon>Tracheophyta</taxon>
        <taxon>Spermatophyta</taxon>
        <taxon>Magnoliopsida</taxon>
        <taxon>Ranunculales</taxon>
        <taxon>Papaveraceae</taxon>
        <taxon>Papaveroideae</taxon>
        <taxon>Papaver</taxon>
    </lineage>
</organism>
<evidence type="ECO:0000313" key="1">
    <source>
        <dbReference type="EMBL" id="KAI3837842.1"/>
    </source>
</evidence>
<evidence type="ECO:0000313" key="2">
    <source>
        <dbReference type="Proteomes" id="UP001202328"/>
    </source>
</evidence>
<sequence length="133" mass="14774">MLPAKGLQSQQFYSGCKMLDSQSSWSLEVTCGLALVQCGILFANFCQPLSQVMWNNPRVPSVMVGIRNPKHGPLVISRAHCAMTLHMLCEILRINRGQGRESRNVKQMKNPRTFRGVGIGLGRQFKGGNHSSF</sequence>
<dbReference type="Proteomes" id="UP001202328">
    <property type="component" value="Unassembled WGS sequence"/>
</dbReference>